<proteinExistence type="inferred from homology"/>
<keyword evidence="3" id="KW-0680">Restriction system</keyword>
<reference evidence="6 7" key="1">
    <citation type="submission" date="2016-10" db="EMBL/GenBank/DDBJ databases">
        <authorList>
            <person name="de Groot N.N."/>
        </authorList>
    </citation>
    <scope>NUCLEOTIDE SEQUENCE [LARGE SCALE GENOMIC DNA]</scope>
    <source>
        <strain evidence="6 7">AR67</strain>
    </source>
</reference>
<evidence type="ECO:0000256" key="3">
    <source>
        <dbReference type="ARBA" id="ARBA00022747"/>
    </source>
</evidence>
<gene>
    <name evidence="6" type="ORF">SAMN02910406_00060</name>
</gene>
<keyword evidence="1 6" id="KW-0489">Methyltransferase</keyword>
<protein>
    <recommendedName>
        <fullName evidence="4">Methyltransferase</fullName>
        <ecNumber evidence="4">2.1.1.-</ecNumber>
    </recommendedName>
</protein>
<dbReference type="InterPro" id="IPR001091">
    <property type="entry name" value="RM_Methyltransferase"/>
</dbReference>
<sequence>MNIEQNIFSMKDPRKELMTFDDSCIDLLVTAPPAFAMTGKESIGTSYSWENFDEYIDYMGTVFTEVYRVLKNQHYCVINIGDTTTRIGDRQWDKKTYHLAAHFINLLEWIGFTYVTEYVTDKGRKSIPNKWSSAYFPFMVTPVSSLEHVLVFVKKDNKDTPVSCPRCGSDNVGHWGYNKKGDRQWVCKNRNCPGNCFGVGPVYTEVGKIINSRKIDDNIIQNELVDRWSRGVVQVSPMFSKETDQRYLPAEVTEMAVLFYSGVGDVVLDPFSGVGTTLMTAIKDKRRFVCFERDEYDRKLFLGGLLAFRKRIEKVNTEISCEAK</sequence>
<feature type="domain" description="DNA methylase N-4/N-6" evidence="5">
    <location>
        <begin position="25"/>
        <end position="296"/>
    </location>
</feature>
<dbReference type="RefSeq" id="WP_074959500.1">
    <property type="nucleotide sequence ID" value="NZ_FOKQ01000001.1"/>
</dbReference>
<dbReference type="InterPro" id="IPR029063">
    <property type="entry name" value="SAM-dependent_MTases_sf"/>
</dbReference>
<dbReference type="InterPro" id="IPR002941">
    <property type="entry name" value="DNA_methylase_N4/N6"/>
</dbReference>
<dbReference type="AlphaFoldDB" id="A0A1I1D1A2"/>
<dbReference type="GO" id="GO:0009307">
    <property type="term" value="P:DNA restriction-modification system"/>
    <property type="evidence" value="ECO:0007669"/>
    <property type="project" value="UniProtKB-KW"/>
</dbReference>
<dbReference type="EC" id="2.1.1.-" evidence="4"/>
<name>A0A1I1D1A2_RUMAL</name>
<evidence type="ECO:0000256" key="2">
    <source>
        <dbReference type="ARBA" id="ARBA00022679"/>
    </source>
</evidence>
<evidence type="ECO:0000256" key="4">
    <source>
        <dbReference type="RuleBase" id="RU362026"/>
    </source>
</evidence>
<dbReference type="EMBL" id="FOKQ01000001">
    <property type="protein sequence ID" value="SFB66393.1"/>
    <property type="molecule type" value="Genomic_DNA"/>
</dbReference>
<dbReference type="Proteomes" id="UP000182192">
    <property type="component" value="Unassembled WGS sequence"/>
</dbReference>
<evidence type="ECO:0000259" key="5">
    <source>
        <dbReference type="Pfam" id="PF01555"/>
    </source>
</evidence>
<dbReference type="GO" id="GO:0008170">
    <property type="term" value="F:N-methyltransferase activity"/>
    <property type="evidence" value="ECO:0007669"/>
    <property type="project" value="InterPro"/>
</dbReference>
<accession>A0A1I1D1A2</accession>
<dbReference type="PRINTS" id="PR00508">
    <property type="entry name" value="S21N4MTFRASE"/>
</dbReference>
<dbReference type="GO" id="GO:0003677">
    <property type="term" value="F:DNA binding"/>
    <property type="evidence" value="ECO:0007669"/>
    <property type="project" value="InterPro"/>
</dbReference>
<evidence type="ECO:0000313" key="6">
    <source>
        <dbReference type="EMBL" id="SFB66393.1"/>
    </source>
</evidence>
<dbReference type="GO" id="GO:0032259">
    <property type="term" value="P:methylation"/>
    <property type="evidence" value="ECO:0007669"/>
    <property type="project" value="UniProtKB-KW"/>
</dbReference>
<evidence type="ECO:0000313" key="7">
    <source>
        <dbReference type="Proteomes" id="UP000182192"/>
    </source>
</evidence>
<comment type="similarity">
    <text evidence="4">Belongs to the N(4)/N(6)-methyltransferase family.</text>
</comment>
<organism evidence="6 7">
    <name type="scientific">Ruminococcus albus</name>
    <dbReference type="NCBI Taxonomy" id="1264"/>
    <lineage>
        <taxon>Bacteria</taxon>
        <taxon>Bacillati</taxon>
        <taxon>Bacillota</taxon>
        <taxon>Clostridia</taxon>
        <taxon>Eubacteriales</taxon>
        <taxon>Oscillospiraceae</taxon>
        <taxon>Ruminococcus</taxon>
    </lineage>
</organism>
<dbReference type="Pfam" id="PF01555">
    <property type="entry name" value="N6_N4_Mtase"/>
    <property type="match status" value="1"/>
</dbReference>
<evidence type="ECO:0000256" key="1">
    <source>
        <dbReference type="ARBA" id="ARBA00022603"/>
    </source>
</evidence>
<dbReference type="Gene3D" id="3.40.50.150">
    <property type="entry name" value="Vaccinia Virus protein VP39"/>
    <property type="match status" value="1"/>
</dbReference>
<dbReference type="SUPFAM" id="SSF53335">
    <property type="entry name" value="S-adenosyl-L-methionine-dependent methyltransferases"/>
    <property type="match status" value="1"/>
</dbReference>
<keyword evidence="2" id="KW-0808">Transferase</keyword>